<organism evidence="2 3">
    <name type="scientific">Ancylostoma caninum</name>
    <name type="common">Dog hookworm</name>
    <dbReference type="NCBI Taxonomy" id="29170"/>
    <lineage>
        <taxon>Eukaryota</taxon>
        <taxon>Metazoa</taxon>
        <taxon>Ecdysozoa</taxon>
        <taxon>Nematoda</taxon>
        <taxon>Chromadorea</taxon>
        <taxon>Rhabditida</taxon>
        <taxon>Rhabditina</taxon>
        <taxon>Rhabditomorpha</taxon>
        <taxon>Strongyloidea</taxon>
        <taxon>Ancylostomatidae</taxon>
        <taxon>Ancylostomatinae</taxon>
        <taxon>Ancylostoma</taxon>
    </lineage>
</organism>
<reference evidence="2 3" key="1">
    <citation type="submission" date="2014-10" db="EMBL/GenBank/DDBJ databases">
        <title>Draft genome of the hookworm Ancylostoma caninum.</title>
        <authorList>
            <person name="Mitreva M."/>
        </authorList>
    </citation>
    <scope>NUCLEOTIDE SEQUENCE [LARGE SCALE GENOMIC DNA]</scope>
    <source>
        <strain evidence="2 3">Baltimore</strain>
    </source>
</reference>
<keyword evidence="3" id="KW-1185">Reference proteome</keyword>
<feature type="region of interest" description="Disordered" evidence="1">
    <location>
        <begin position="67"/>
        <end position="87"/>
    </location>
</feature>
<comment type="caution">
    <text evidence="2">The sequence shown here is derived from an EMBL/GenBank/DDBJ whole genome shotgun (WGS) entry which is preliminary data.</text>
</comment>
<dbReference type="AlphaFoldDB" id="A0A368H9A6"/>
<feature type="compositionally biased region" description="Basic and acidic residues" evidence="1">
    <location>
        <begin position="67"/>
        <end position="79"/>
    </location>
</feature>
<evidence type="ECO:0000256" key="1">
    <source>
        <dbReference type="SAM" id="MobiDB-lite"/>
    </source>
</evidence>
<sequence length="101" mass="11195">MRGRTISPVDVSPCGDSSCYVQINIYDTNIRSLRERGVDFKHILKHIGCRSLIMDVPIPNLNSREFRSATETSGRKSHDCSGTADSPSRVVSAFLSKFCDS</sequence>
<evidence type="ECO:0000313" key="2">
    <source>
        <dbReference type="EMBL" id="RCN53164.1"/>
    </source>
</evidence>
<evidence type="ECO:0000313" key="3">
    <source>
        <dbReference type="Proteomes" id="UP000252519"/>
    </source>
</evidence>
<dbReference type="Proteomes" id="UP000252519">
    <property type="component" value="Unassembled WGS sequence"/>
</dbReference>
<accession>A0A368H9A6</accession>
<protein>
    <submittedName>
        <fullName evidence="2">Uncharacterized protein</fullName>
    </submittedName>
</protein>
<dbReference type="OrthoDB" id="5872476at2759"/>
<dbReference type="EMBL" id="JOJR01000003">
    <property type="protein sequence ID" value="RCN53164.1"/>
    <property type="molecule type" value="Genomic_DNA"/>
</dbReference>
<proteinExistence type="predicted"/>
<gene>
    <name evidence="2" type="ORF">ANCCAN_00718</name>
</gene>
<name>A0A368H9A6_ANCCA</name>